<evidence type="ECO:0000313" key="2">
    <source>
        <dbReference type="EMBL" id="MCT7968048.1"/>
    </source>
</evidence>
<dbReference type="EMBL" id="JAMXFF010000026">
    <property type="protein sequence ID" value="MCT7968048.1"/>
    <property type="molecule type" value="Genomic_DNA"/>
</dbReference>
<dbReference type="Proteomes" id="UP001525890">
    <property type="component" value="Unassembled WGS sequence"/>
</dbReference>
<accession>A0ABT2MTI1</accession>
<sequence>MLATLNEEGGDRSQPQSDRPYRPHLNYQSATHFFRENIAKVDMLP</sequence>
<gene>
    <name evidence="2" type="ORF">NG799_17185</name>
</gene>
<feature type="region of interest" description="Disordered" evidence="1">
    <location>
        <begin position="1"/>
        <end position="25"/>
    </location>
</feature>
<dbReference type="RefSeq" id="WP_368007593.1">
    <property type="nucleotide sequence ID" value="NZ_JAMXFF010000026.1"/>
</dbReference>
<proteinExistence type="predicted"/>
<keyword evidence="3" id="KW-1185">Reference proteome</keyword>
<reference evidence="2 3" key="1">
    <citation type="journal article" date="2022" name="Front. Microbiol.">
        <title>High genomic differentiation and limited gene flow indicate recent cryptic speciation within the genus Laspinema (cyanobacteria).</title>
        <authorList>
            <person name="Stanojkovic A."/>
            <person name="Skoupy S."/>
            <person name="Skaloud P."/>
            <person name="Dvorak P."/>
        </authorList>
    </citation>
    <scope>NUCLEOTIDE SEQUENCE [LARGE SCALE GENOMIC DNA]</scope>
    <source>
        <strain evidence="2 3">D2a</strain>
    </source>
</reference>
<comment type="caution">
    <text evidence="2">The sequence shown here is derived from an EMBL/GenBank/DDBJ whole genome shotgun (WGS) entry which is preliminary data.</text>
</comment>
<protein>
    <submittedName>
        <fullName evidence="2">Uncharacterized protein</fullName>
    </submittedName>
</protein>
<name>A0ABT2MTI1_9CYAN</name>
<evidence type="ECO:0000313" key="3">
    <source>
        <dbReference type="Proteomes" id="UP001525890"/>
    </source>
</evidence>
<evidence type="ECO:0000256" key="1">
    <source>
        <dbReference type="SAM" id="MobiDB-lite"/>
    </source>
</evidence>
<organism evidence="2 3">
    <name type="scientific">Laspinema palackyanum D2a</name>
    <dbReference type="NCBI Taxonomy" id="2953684"/>
    <lineage>
        <taxon>Bacteria</taxon>
        <taxon>Bacillati</taxon>
        <taxon>Cyanobacteriota</taxon>
        <taxon>Cyanophyceae</taxon>
        <taxon>Oscillatoriophycideae</taxon>
        <taxon>Oscillatoriales</taxon>
        <taxon>Laspinemataceae</taxon>
        <taxon>Laspinema</taxon>
        <taxon>Laspinema palackyanum</taxon>
    </lineage>
</organism>